<protein>
    <submittedName>
        <fullName evidence="1">Uncharacterized protein</fullName>
    </submittedName>
</protein>
<sequence>MGMEAAMIAIEAHLVVSYRTSQFCGLRPMDGAEVRRMFSEKPPAFAAAALAASYLAFSGQRPDRIFAAALRPLRGETNRNSRRLGGEILPS</sequence>
<proteinExistence type="predicted"/>
<name>A0A239DBP2_9RHOB</name>
<dbReference type="AlphaFoldDB" id="A0A239DBP2"/>
<reference evidence="1 2" key="1">
    <citation type="submission" date="2017-06" db="EMBL/GenBank/DDBJ databases">
        <authorList>
            <person name="Kim H.J."/>
            <person name="Triplett B.A."/>
        </authorList>
    </citation>
    <scope>NUCLEOTIDE SEQUENCE [LARGE SCALE GENOMIC DNA]</scope>
    <source>
        <strain evidence="1 2">DSM 29339</strain>
    </source>
</reference>
<evidence type="ECO:0000313" key="1">
    <source>
        <dbReference type="EMBL" id="SNS29271.1"/>
    </source>
</evidence>
<accession>A0A239DBP2</accession>
<gene>
    <name evidence="1" type="ORF">SAMN05421757_101725</name>
</gene>
<organism evidence="1 2">
    <name type="scientific">Tropicimonas sediminicola</name>
    <dbReference type="NCBI Taxonomy" id="1031541"/>
    <lineage>
        <taxon>Bacteria</taxon>
        <taxon>Pseudomonadati</taxon>
        <taxon>Pseudomonadota</taxon>
        <taxon>Alphaproteobacteria</taxon>
        <taxon>Rhodobacterales</taxon>
        <taxon>Roseobacteraceae</taxon>
        <taxon>Tropicimonas</taxon>
    </lineage>
</organism>
<dbReference type="Proteomes" id="UP000198426">
    <property type="component" value="Unassembled WGS sequence"/>
</dbReference>
<evidence type="ECO:0000313" key="2">
    <source>
        <dbReference type="Proteomes" id="UP000198426"/>
    </source>
</evidence>
<keyword evidence="2" id="KW-1185">Reference proteome</keyword>
<dbReference type="EMBL" id="FZOY01000001">
    <property type="protein sequence ID" value="SNS29271.1"/>
    <property type="molecule type" value="Genomic_DNA"/>
</dbReference>